<sequence>MTAENIIRFINQHTEKLAITRLTSLFGISRSIYYRNSTRNFSTLTDIEERIYQLVVKHHFLFDYRISS</sequence>
<proteinExistence type="predicted"/>
<accession>A0ABS6TEB1</accession>
<dbReference type="EMBL" id="JAHUZB010000004">
    <property type="protein sequence ID" value="MBV7391255.1"/>
    <property type="molecule type" value="Genomic_DNA"/>
</dbReference>
<keyword evidence="2" id="KW-1185">Reference proteome</keyword>
<protein>
    <recommendedName>
        <fullName evidence="3">Transposase</fullName>
    </recommendedName>
</protein>
<reference evidence="1 2" key="1">
    <citation type="submission" date="2021-06" db="EMBL/GenBank/DDBJ databases">
        <title>Enterococcus alishanensis sp. nov., a novel lactic acid bacterium isolated from fresh coffee beans.</title>
        <authorList>
            <person name="Chen Y.-S."/>
        </authorList>
    </citation>
    <scope>NUCLEOTIDE SEQUENCE [LARGE SCALE GENOMIC DNA]</scope>
    <source>
        <strain evidence="1 2">ALS3</strain>
    </source>
</reference>
<dbReference type="Proteomes" id="UP000774130">
    <property type="component" value="Unassembled WGS sequence"/>
</dbReference>
<dbReference type="RefSeq" id="WP_218326385.1">
    <property type="nucleotide sequence ID" value="NZ_JAHUZB010000004.1"/>
</dbReference>
<evidence type="ECO:0000313" key="1">
    <source>
        <dbReference type="EMBL" id="MBV7391255.1"/>
    </source>
</evidence>
<evidence type="ECO:0008006" key="3">
    <source>
        <dbReference type="Google" id="ProtNLM"/>
    </source>
</evidence>
<name>A0ABS6TEB1_9ENTE</name>
<evidence type="ECO:0000313" key="2">
    <source>
        <dbReference type="Proteomes" id="UP000774130"/>
    </source>
</evidence>
<gene>
    <name evidence="1" type="ORF">KUA55_11245</name>
</gene>
<organism evidence="1 2">
    <name type="scientific">Enterococcus alishanensis</name>
    <dbReference type="NCBI Taxonomy" id="1303817"/>
    <lineage>
        <taxon>Bacteria</taxon>
        <taxon>Bacillati</taxon>
        <taxon>Bacillota</taxon>
        <taxon>Bacilli</taxon>
        <taxon>Lactobacillales</taxon>
        <taxon>Enterococcaceae</taxon>
        <taxon>Enterococcus</taxon>
    </lineage>
</organism>
<comment type="caution">
    <text evidence="1">The sequence shown here is derived from an EMBL/GenBank/DDBJ whole genome shotgun (WGS) entry which is preliminary data.</text>
</comment>